<dbReference type="FunFam" id="3.40.50.300:FF:000134">
    <property type="entry name" value="Iron-enterobactin ABC transporter ATP-binding protein"/>
    <property type="match status" value="1"/>
</dbReference>
<organism evidence="13 14">
    <name type="scientific">Pseudomonas aeruginosa (strain UCBPP-PA14)</name>
    <dbReference type="NCBI Taxonomy" id="208963"/>
    <lineage>
        <taxon>Bacteria</taxon>
        <taxon>Pseudomonadati</taxon>
        <taxon>Pseudomonadota</taxon>
        <taxon>Gammaproteobacteria</taxon>
        <taxon>Pseudomonadales</taxon>
        <taxon>Pseudomonadaceae</taxon>
        <taxon>Pseudomonas</taxon>
    </lineage>
</organism>
<comment type="similarity">
    <text evidence="2">Belongs to the ABC transporter superfamily.</text>
</comment>
<keyword evidence="3" id="KW-0813">Transport</keyword>
<evidence type="ECO:0000256" key="5">
    <source>
        <dbReference type="ARBA" id="ARBA00022496"/>
    </source>
</evidence>
<keyword evidence="9" id="KW-0406">Ion transport</keyword>
<dbReference type="KEGG" id="pau:PA14_55040"/>
<evidence type="ECO:0000256" key="2">
    <source>
        <dbReference type="ARBA" id="ARBA00005417"/>
    </source>
</evidence>
<dbReference type="PROSITE" id="PS00211">
    <property type="entry name" value="ABC_TRANSPORTER_1"/>
    <property type="match status" value="1"/>
</dbReference>
<dbReference type="Proteomes" id="UP000000653">
    <property type="component" value="Chromosome"/>
</dbReference>
<comment type="subcellular location">
    <subcellularLocation>
        <location evidence="1">Cell membrane</location>
        <topology evidence="1">Peripheral membrane protein</topology>
    </subcellularLocation>
</comment>
<dbReference type="InterPro" id="IPR027417">
    <property type="entry name" value="P-loop_NTPase"/>
</dbReference>
<dbReference type="Gene3D" id="3.40.50.300">
    <property type="entry name" value="P-loop containing nucleotide triphosphate hydrolases"/>
    <property type="match status" value="1"/>
</dbReference>
<dbReference type="AlphaFoldDB" id="A0A0H2Z6H8"/>
<keyword evidence="10" id="KW-0472">Membrane</keyword>
<evidence type="ECO:0000256" key="3">
    <source>
        <dbReference type="ARBA" id="ARBA00022448"/>
    </source>
</evidence>
<feature type="domain" description="ABC transporter" evidence="12">
    <location>
        <begin position="3"/>
        <end position="239"/>
    </location>
</feature>
<evidence type="ECO:0000256" key="9">
    <source>
        <dbReference type="ARBA" id="ARBA00023065"/>
    </source>
</evidence>
<dbReference type="BioCyc" id="PAER208963:G1G74-4636-MONOMER"/>
<accession>A0A0H2Z6H8</accession>
<dbReference type="InterPro" id="IPR017871">
    <property type="entry name" value="ABC_transporter-like_CS"/>
</dbReference>
<proteinExistence type="inferred from homology"/>
<keyword evidence="8" id="KW-0408">Iron</keyword>
<dbReference type="SMART" id="SM00382">
    <property type="entry name" value="AAA"/>
    <property type="match status" value="1"/>
</dbReference>
<protein>
    <submittedName>
        <fullName evidence="13">Putative ATP-binding component of ferric enterobactin transport</fullName>
    </submittedName>
</protein>
<dbReference type="PANTHER" id="PTHR42771">
    <property type="entry name" value="IRON(3+)-HYDROXAMATE IMPORT ATP-BINDING PROTEIN FHUC"/>
    <property type="match status" value="1"/>
</dbReference>
<evidence type="ECO:0000256" key="1">
    <source>
        <dbReference type="ARBA" id="ARBA00004202"/>
    </source>
</evidence>
<dbReference type="Pfam" id="PF00005">
    <property type="entry name" value="ABC_tran"/>
    <property type="match status" value="1"/>
</dbReference>
<dbReference type="SUPFAM" id="SSF52540">
    <property type="entry name" value="P-loop containing nucleoside triphosphate hydrolases"/>
    <property type="match status" value="1"/>
</dbReference>
<name>A0A0H2Z6H8_PSEAB</name>
<keyword evidence="6" id="KW-0547">Nucleotide-binding</keyword>
<dbReference type="RefSeq" id="WP_003141111.1">
    <property type="nucleotide sequence ID" value="NC_008463.1"/>
</dbReference>
<dbReference type="GO" id="GO:0005524">
    <property type="term" value="F:ATP binding"/>
    <property type="evidence" value="ECO:0007669"/>
    <property type="project" value="UniProtKB-KW"/>
</dbReference>
<reference evidence="13 14" key="1">
    <citation type="journal article" date="2006" name="Genome Biol.">
        <title>Genomic analysis reveals that Pseudomonas aeruginosa virulence is combinatorial.</title>
        <authorList>
            <person name="Lee D.G."/>
            <person name="Urbach J.M."/>
            <person name="Wu G."/>
            <person name="Liberati N.T."/>
            <person name="Feinbaum R.L."/>
            <person name="Miyata S."/>
            <person name="Diggins L.T."/>
            <person name="He J."/>
            <person name="Saucier M."/>
            <person name="Deziel E."/>
            <person name="Friedman L."/>
            <person name="Li L."/>
            <person name="Grills G."/>
            <person name="Montgomery K."/>
            <person name="Kucherlapati R."/>
            <person name="Rahme L.G."/>
            <person name="Ausubel F.M."/>
        </authorList>
    </citation>
    <scope>NUCLEOTIDE SEQUENCE [LARGE SCALE GENOMIC DNA]</scope>
    <source>
        <strain evidence="13 14">UCBPP-PA14</strain>
    </source>
</reference>
<feature type="region of interest" description="Disordered" evidence="11">
    <location>
        <begin position="262"/>
        <end position="285"/>
    </location>
</feature>
<evidence type="ECO:0000256" key="6">
    <source>
        <dbReference type="ARBA" id="ARBA00022741"/>
    </source>
</evidence>
<dbReference type="GO" id="GO:0005886">
    <property type="term" value="C:plasma membrane"/>
    <property type="evidence" value="ECO:0007669"/>
    <property type="project" value="UniProtKB-SubCell"/>
</dbReference>
<keyword evidence="7 13" id="KW-0067">ATP-binding</keyword>
<evidence type="ECO:0000256" key="4">
    <source>
        <dbReference type="ARBA" id="ARBA00022475"/>
    </source>
</evidence>
<dbReference type="CDD" id="cd03214">
    <property type="entry name" value="ABC_Iron-Siderophores_B12_Hemin"/>
    <property type="match status" value="1"/>
</dbReference>
<evidence type="ECO:0000313" key="14">
    <source>
        <dbReference type="Proteomes" id="UP000000653"/>
    </source>
</evidence>
<evidence type="ECO:0000256" key="7">
    <source>
        <dbReference type="ARBA" id="ARBA00022840"/>
    </source>
</evidence>
<dbReference type="InterPro" id="IPR003439">
    <property type="entry name" value="ABC_transporter-like_ATP-bd"/>
</dbReference>
<dbReference type="PANTHER" id="PTHR42771:SF2">
    <property type="entry name" value="IRON(3+)-HYDROXAMATE IMPORT ATP-BINDING PROTEIN FHUC"/>
    <property type="match status" value="1"/>
</dbReference>
<keyword evidence="5" id="KW-0410">Iron transport</keyword>
<sequence>MTLAVNQLRLSYGSREVLRVAELQFEPTSMVCLIGPNGCGKSTLLRALAGLNRSTAGAVSLDGKPLASWSPKALARRLAFLPQSPAVPQGVTIRQLVAYGRYPHQGLLARQSNHDREIVGWAMESTGISHLQGRDIGTLSGGERQRAWIAMILAQESSIVLLDEPTTYLDMGHQAELMELLAHLQRTRQLTVVMVLHDLNQASQYADRLLALRDGRIVADGAPLDIVDSRLSERLFGLVTQRIDRTSAGRLVPYCLPVGPATAGRPTHEEMAATPTAEQPEVLSY</sequence>
<dbReference type="InterPro" id="IPR051535">
    <property type="entry name" value="Siderophore_ABC-ATPase"/>
</dbReference>
<dbReference type="HOGENOM" id="CLU_000604_1_11_6"/>
<dbReference type="GO" id="GO:0006826">
    <property type="term" value="P:iron ion transport"/>
    <property type="evidence" value="ECO:0007669"/>
    <property type="project" value="UniProtKB-KW"/>
</dbReference>
<evidence type="ECO:0000256" key="11">
    <source>
        <dbReference type="SAM" id="MobiDB-lite"/>
    </source>
</evidence>
<dbReference type="InterPro" id="IPR003593">
    <property type="entry name" value="AAA+_ATPase"/>
</dbReference>
<dbReference type="GO" id="GO:0016887">
    <property type="term" value="F:ATP hydrolysis activity"/>
    <property type="evidence" value="ECO:0007669"/>
    <property type="project" value="InterPro"/>
</dbReference>
<evidence type="ECO:0000256" key="10">
    <source>
        <dbReference type="ARBA" id="ARBA00023136"/>
    </source>
</evidence>
<dbReference type="EMBL" id="CP000438">
    <property type="protein sequence ID" value="ABJ09861.1"/>
    <property type="molecule type" value="Genomic_DNA"/>
</dbReference>
<evidence type="ECO:0000313" key="13">
    <source>
        <dbReference type="EMBL" id="ABJ09861.1"/>
    </source>
</evidence>
<evidence type="ECO:0000259" key="12">
    <source>
        <dbReference type="PROSITE" id="PS50893"/>
    </source>
</evidence>
<keyword evidence="4" id="KW-1003">Cell membrane</keyword>
<dbReference type="PROSITE" id="PS50893">
    <property type="entry name" value="ABC_TRANSPORTER_2"/>
    <property type="match status" value="1"/>
</dbReference>
<gene>
    <name evidence="13" type="ordered locus">PA14_55040</name>
</gene>
<evidence type="ECO:0000256" key="8">
    <source>
        <dbReference type="ARBA" id="ARBA00023004"/>
    </source>
</evidence>